<keyword evidence="1" id="KW-0812">Transmembrane</keyword>
<reference evidence="2 3" key="1">
    <citation type="journal article" date="2014" name="Nature">
        <title>The genome of Eucalyptus grandis.</title>
        <authorList>
            <person name="Myburg A.A."/>
            <person name="Grattapaglia D."/>
            <person name="Tuskan G.A."/>
            <person name="Hellsten U."/>
            <person name="Hayes R.D."/>
            <person name="Grimwood J."/>
            <person name="Jenkins J."/>
            <person name="Lindquist E."/>
            <person name="Tice H."/>
            <person name="Bauer D."/>
            <person name="Goodstein D.M."/>
            <person name="Dubchak I."/>
            <person name="Poliakov A."/>
            <person name="Mizrachi E."/>
            <person name="Kullan A.R."/>
            <person name="Hussey S.G."/>
            <person name="Pinard D."/>
            <person name="van der Merwe K."/>
            <person name="Singh P."/>
            <person name="van Jaarsveld I."/>
            <person name="Silva-Junior O.B."/>
            <person name="Togawa R.C."/>
            <person name="Pappas M.R."/>
            <person name="Faria D.A."/>
            <person name="Sansaloni C.P."/>
            <person name="Petroli C.D."/>
            <person name="Yang X."/>
            <person name="Ranjan P."/>
            <person name="Tschaplinski T.J."/>
            <person name="Ye C.Y."/>
            <person name="Li T."/>
            <person name="Sterck L."/>
            <person name="Vanneste K."/>
            <person name="Murat F."/>
            <person name="Soler M."/>
            <person name="Clemente H.S."/>
            <person name="Saidi N."/>
            <person name="Cassan-Wang H."/>
            <person name="Dunand C."/>
            <person name="Hefer C.A."/>
            <person name="Bornberg-Bauer E."/>
            <person name="Kersting A.R."/>
            <person name="Vining K."/>
            <person name="Amarasinghe V."/>
            <person name="Ranik M."/>
            <person name="Naithani S."/>
            <person name="Elser J."/>
            <person name="Boyd A.E."/>
            <person name="Liston A."/>
            <person name="Spatafora J.W."/>
            <person name="Dharmwardhana P."/>
            <person name="Raja R."/>
            <person name="Sullivan C."/>
            <person name="Romanel E."/>
            <person name="Alves-Ferreira M."/>
            <person name="Kulheim C."/>
            <person name="Foley W."/>
            <person name="Carocha V."/>
            <person name="Paiva J."/>
            <person name="Kudrna D."/>
            <person name="Brommonschenkel S.H."/>
            <person name="Pasquali G."/>
            <person name="Byrne M."/>
            <person name="Rigault P."/>
            <person name="Tibbits J."/>
            <person name="Spokevicius A."/>
            <person name="Jones R.C."/>
            <person name="Steane D.A."/>
            <person name="Vaillancourt R.E."/>
            <person name="Potts B.M."/>
            <person name="Joubert F."/>
            <person name="Barry K."/>
            <person name="Pappas G.J."/>
            <person name="Strauss S.H."/>
            <person name="Jaiswal P."/>
            <person name="Grima-Pettenati J."/>
            <person name="Salse J."/>
            <person name="Van de Peer Y."/>
            <person name="Rokhsar D.S."/>
            <person name="Schmutz J."/>
        </authorList>
    </citation>
    <scope>NUCLEOTIDE SEQUENCE [LARGE SCALE GENOMIC DNA]</scope>
    <source>
        <strain evidence="3">cv. BRASUZ1</strain>
        <tissue evidence="2">Leaf extractions</tissue>
    </source>
</reference>
<accession>A0AAD9T8I1</accession>
<name>A0AAD9T8I1_EUCGR</name>
<proteinExistence type="predicted"/>
<feature type="transmembrane region" description="Helical" evidence="1">
    <location>
        <begin position="39"/>
        <end position="61"/>
    </location>
</feature>
<sequence length="115" mass="13002">MVIHHEGVLQFPHYCVLFDPIIVLIKAIHRSPPKVPLALFFYFASFSTFSAFGYACSTMAPRPHLRVQLVNTFPPYRVLPEFALHFCRISALSFCSFVCFHTAISLPSHGAEMPC</sequence>
<dbReference type="EMBL" id="MU850846">
    <property type="protein sequence ID" value="KAK2631146.1"/>
    <property type="molecule type" value="Genomic_DNA"/>
</dbReference>
<evidence type="ECO:0000256" key="1">
    <source>
        <dbReference type="SAM" id="Phobius"/>
    </source>
</evidence>
<protein>
    <submittedName>
        <fullName evidence="2">Uncharacterized protein</fullName>
    </submittedName>
</protein>
<dbReference type="Proteomes" id="UP000030711">
    <property type="component" value="Unassembled WGS sequence"/>
</dbReference>
<keyword evidence="3" id="KW-1185">Reference proteome</keyword>
<comment type="caution">
    <text evidence="2">The sequence shown here is derived from an EMBL/GenBank/DDBJ whole genome shotgun (WGS) entry which is preliminary data.</text>
</comment>
<feature type="transmembrane region" description="Helical" evidence="1">
    <location>
        <begin position="82"/>
        <end position="104"/>
    </location>
</feature>
<keyword evidence="1" id="KW-1133">Transmembrane helix</keyword>
<keyword evidence="1" id="KW-0472">Membrane</keyword>
<evidence type="ECO:0000313" key="2">
    <source>
        <dbReference type="EMBL" id="KAK2631146.1"/>
    </source>
</evidence>
<gene>
    <name evidence="2" type="ORF">EUGRSUZ_L03333</name>
</gene>
<evidence type="ECO:0000313" key="3">
    <source>
        <dbReference type="Proteomes" id="UP000030711"/>
    </source>
</evidence>
<organism evidence="2 3">
    <name type="scientific">Eucalyptus grandis</name>
    <name type="common">Flooded gum</name>
    <dbReference type="NCBI Taxonomy" id="71139"/>
    <lineage>
        <taxon>Eukaryota</taxon>
        <taxon>Viridiplantae</taxon>
        <taxon>Streptophyta</taxon>
        <taxon>Embryophyta</taxon>
        <taxon>Tracheophyta</taxon>
        <taxon>Spermatophyta</taxon>
        <taxon>Magnoliopsida</taxon>
        <taxon>eudicotyledons</taxon>
        <taxon>Gunneridae</taxon>
        <taxon>Pentapetalae</taxon>
        <taxon>rosids</taxon>
        <taxon>malvids</taxon>
        <taxon>Myrtales</taxon>
        <taxon>Myrtaceae</taxon>
        <taxon>Myrtoideae</taxon>
        <taxon>Eucalypteae</taxon>
        <taxon>Eucalyptus</taxon>
    </lineage>
</organism>
<dbReference type="AlphaFoldDB" id="A0AAD9T8I1"/>